<feature type="compositionally biased region" description="Basic and acidic residues" evidence="1">
    <location>
        <begin position="366"/>
        <end position="394"/>
    </location>
</feature>
<evidence type="ECO:0000256" key="1">
    <source>
        <dbReference type="SAM" id="MobiDB-lite"/>
    </source>
</evidence>
<feature type="compositionally biased region" description="Basic and acidic residues" evidence="1">
    <location>
        <begin position="425"/>
        <end position="435"/>
    </location>
</feature>
<evidence type="ECO:0000313" key="4">
    <source>
        <dbReference type="Proteomes" id="UP000053144"/>
    </source>
</evidence>
<feature type="region of interest" description="Disordered" evidence="1">
    <location>
        <begin position="751"/>
        <end position="869"/>
    </location>
</feature>
<organism evidence="3 4">
    <name type="scientific">Phaseolus angularis</name>
    <name type="common">Azuki bean</name>
    <name type="synonym">Vigna angularis</name>
    <dbReference type="NCBI Taxonomy" id="3914"/>
    <lineage>
        <taxon>Eukaryota</taxon>
        <taxon>Viridiplantae</taxon>
        <taxon>Streptophyta</taxon>
        <taxon>Embryophyta</taxon>
        <taxon>Tracheophyta</taxon>
        <taxon>Spermatophyta</taxon>
        <taxon>Magnoliopsida</taxon>
        <taxon>eudicotyledons</taxon>
        <taxon>Gunneridae</taxon>
        <taxon>Pentapetalae</taxon>
        <taxon>rosids</taxon>
        <taxon>fabids</taxon>
        <taxon>Fabales</taxon>
        <taxon>Fabaceae</taxon>
        <taxon>Papilionoideae</taxon>
        <taxon>50 kb inversion clade</taxon>
        <taxon>NPAAA clade</taxon>
        <taxon>indigoferoid/millettioid clade</taxon>
        <taxon>Phaseoleae</taxon>
        <taxon>Vigna</taxon>
    </lineage>
</organism>
<feature type="compositionally biased region" description="Basic and acidic residues" evidence="1">
    <location>
        <begin position="315"/>
        <end position="330"/>
    </location>
</feature>
<feature type="compositionally biased region" description="Polar residues" evidence="1">
    <location>
        <begin position="958"/>
        <end position="967"/>
    </location>
</feature>
<feature type="compositionally biased region" description="Basic and acidic residues" evidence="1">
    <location>
        <begin position="124"/>
        <end position="134"/>
    </location>
</feature>
<dbReference type="EMBL" id="CM003372">
    <property type="protein sequence ID" value="KOM35413.1"/>
    <property type="molecule type" value="Genomic_DNA"/>
</dbReference>
<evidence type="ECO:0000313" key="2">
    <source>
        <dbReference type="EMBL" id="KAG2402441.1"/>
    </source>
</evidence>
<protein>
    <submittedName>
        <fullName evidence="3">Uncharacterized protein</fullName>
    </submittedName>
</protein>
<dbReference type="AlphaFoldDB" id="A0A0L9TXU8"/>
<dbReference type="Proteomes" id="UP000053144">
    <property type="component" value="Chromosome 2"/>
</dbReference>
<dbReference type="STRING" id="3914.A0A0L9TXU8"/>
<reference evidence="2 5" key="3">
    <citation type="submission" date="2020-05" db="EMBL/GenBank/DDBJ databases">
        <title>Vigna angularis (adzuki bean) Var. LongXiaoDou No. 4 denovo assembly.</title>
        <authorList>
            <person name="Xiang H."/>
        </authorList>
    </citation>
    <scope>NUCLEOTIDE SEQUENCE [LARGE SCALE GENOMIC DNA]</scope>
    <source>
        <tissue evidence="2">Leaf</tissue>
    </source>
</reference>
<feature type="compositionally biased region" description="Polar residues" evidence="1">
    <location>
        <begin position="601"/>
        <end position="611"/>
    </location>
</feature>
<feature type="compositionally biased region" description="Basic and acidic residues" evidence="1">
    <location>
        <begin position="531"/>
        <end position="540"/>
    </location>
</feature>
<accession>A0A0L9TXU8</accession>
<sequence length="976" mass="106610">MATQTAASDHASATDQQYVKKEKDEGIAQMIASLANEDEVKHDKPDGDDKSEDTSSNKTEDKVTAELAAVEEEQSAEDTLDHHKVEDAQSSTPTPTEEVDHKVEPAIAVQNTEYSLPPEATIAAEDKLKEEKEVVPASHTISDIEPVHDAANSQPDVAPSTELSVEETPPQKLENEAVETDKEKQSQPKTEDIPEASTETIDKTSNTDETDPPTESQGEVVKEAQVLETGAGVEDKLEPVATQVEEKIEEAEKELQEAEQPSTIAVPEQAADAVEEKATEPSEDVVEETANFETGPTETVDAEPLVTKVNENQEEPEKQPLEQREEEKPDTSAIPEQSAERSDAIEEKTRELDFEAEVLKETNNFETEKAEPVGVKVDESQTEPEKLEEEEKSKTVVLEAEAEKVEQQGSTEKVEDTGNSESDTISEKIEKPEPLLIEVEEKPSEQLQVDDEVVEDCKDVETKKEIVIETAKTERTLADLIKEEKADKEEETSLTVNAAQVSANEEPQSNLVEPSTEAVLETSKSEGTSDDTVKEEKTDKEEETGLTGNAAQVSSHEEPLANLVEPSPEVVLQISKSEGTSDDTIKEEKTDKEEETSHTENATQVSSNEEPQANIVEPSPVVAEKIVEEDDNKEPQVDIVKTDKEEEISHTENAAQVSSNDEPQANTVEPSHVVAEKVVEEDDNKEPQANVVKTDKEGETSFTESTAQVSSNEEAQANTVEPSVVAEKIVEEDNNKESSITDVIEGVPNEVAGIIKSPEPASLDQGAEPSLKEEREYSVPADVEEKVAIAANDDEKKEPEAPKAVTGSSTEEEAESRKVEEQNEAKTATTEVAESVKVENVRGDDDSSVVDDKKEGNGETKVEEISRAVSEPVRETLASKFEEKEEEYVEPGVNKLEKEQTVEPEKTEVQVTKESDAIKTSKDLPKETPAKPAQKQSNNIISKVKQSLVKAKKAITGKSPSSKNLSSEAKGDIKVK</sequence>
<feature type="compositionally biased region" description="Polar residues" evidence="1">
    <location>
        <begin position="700"/>
        <end position="721"/>
    </location>
</feature>
<feature type="compositionally biased region" description="Acidic residues" evidence="1">
    <location>
        <begin position="69"/>
        <end position="78"/>
    </location>
</feature>
<feature type="compositionally biased region" description="Basic and acidic residues" evidence="1">
    <location>
        <begin position="338"/>
        <end position="360"/>
    </location>
</feature>
<feature type="region of interest" description="Disordered" evidence="1">
    <location>
        <begin position="891"/>
        <end position="976"/>
    </location>
</feature>
<dbReference type="PANTHER" id="PTHR37729:SF1">
    <property type="entry name" value="NEUROFILAMENT PROTEIN-LIKE PROTEIN"/>
    <property type="match status" value="1"/>
</dbReference>
<reference evidence="3" key="2">
    <citation type="submission" date="2015-02" db="EMBL/GenBank/DDBJ databases">
        <authorList>
            <person name="Chooi Y.-H."/>
        </authorList>
    </citation>
    <scope>NUCLEOTIDE SEQUENCE</scope>
    <source>
        <tissue evidence="3">Seedling</tissue>
    </source>
</reference>
<dbReference type="OMA" id="TTDDETH"/>
<name>A0A0L9TXU8_PHAAN</name>
<feature type="compositionally biased region" description="Basic and acidic residues" evidence="1">
    <location>
        <begin position="633"/>
        <end position="650"/>
    </location>
</feature>
<feature type="compositionally biased region" description="Polar residues" evidence="1">
    <location>
        <begin position="493"/>
        <end position="513"/>
    </location>
</feature>
<evidence type="ECO:0000313" key="3">
    <source>
        <dbReference type="EMBL" id="KOM35413.1"/>
    </source>
</evidence>
<feature type="region of interest" description="Disordered" evidence="1">
    <location>
        <begin position="482"/>
        <end position="724"/>
    </location>
</feature>
<feature type="compositionally biased region" description="Polar residues" evidence="1">
    <location>
        <begin position="1"/>
        <end position="17"/>
    </location>
</feature>
<feature type="compositionally biased region" description="Basic and acidic residues" evidence="1">
    <location>
        <begin position="401"/>
        <end position="416"/>
    </location>
</feature>
<reference evidence="4" key="1">
    <citation type="journal article" date="2015" name="Proc. Natl. Acad. Sci. U.S.A.">
        <title>Genome sequencing of adzuki bean (Vigna angularis) provides insight into high starch and low fat accumulation and domestication.</title>
        <authorList>
            <person name="Yang K."/>
            <person name="Tian Z."/>
            <person name="Chen C."/>
            <person name="Luo L."/>
            <person name="Zhao B."/>
            <person name="Wang Z."/>
            <person name="Yu L."/>
            <person name="Li Y."/>
            <person name="Sun Y."/>
            <person name="Li W."/>
            <person name="Chen Y."/>
            <person name="Li Y."/>
            <person name="Zhang Y."/>
            <person name="Ai D."/>
            <person name="Zhao J."/>
            <person name="Shang C."/>
            <person name="Ma Y."/>
            <person name="Wu B."/>
            <person name="Wang M."/>
            <person name="Gao L."/>
            <person name="Sun D."/>
            <person name="Zhang P."/>
            <person name="Guo F."/>
            <person name="Wang W."/>
            <person name="Li Y."/>
            <person name="Wang J."/>
            <person name="Varshney R.K."/>
            <person name="Wang J."/>
            <person name="Ling H.Q."/>
            <person name="Wan P."/>
        </authorList>
    </citation>
    <scope>NUCLEOTIDE SEQUENCE</scope>
    <source>
        <strain evidence="4">cv. Jingnong 6</strain>
    </source>
</reference>
<evidence type="ECO:0000313" key="5">
    <source>
        <dbReference type="Proteomes" id="UP000743370"/>
    </source>
</evidence>
<dbReference type="EMBL" id="JABFOF010000003">
    <property type="protein sequence ID" value="KAG2402441.1"/>
    <property type="molecule type" value="Genomic_DNA"/>
</dbReference>
<feature type="compositionally biased region" description="Polar residues" evidence="1">
    <location>
        <begin position="934"/>
        <end position="945"/>
    </location>
</feature>
<dbReference type="Gramene" id="KOM35413">
    <property type="protein sequence ID" value="KOM35413"/>
    <property type="gene ID" value="LR48_Vigan02g156300"/>
</dbReference>
<dbReference type="PANTHER" id="PTHR37729">
    <property type="entry name" value="NEUROFILAMENT PROTEIN-LIKE PROTEIN"/>
    <property type="match status" value="1"/>
</dbReference>
<dbReference type="Proteomes" id="UP000743370">
    <property type="component" value="Unassembled WGS sequence"/>
</dbReference>
<gene>
    <name evidence="2" type="ORF">HKW66_Vig0236380</name>
    <name evidence="3" type="ORF">LR48_Vigan02g156300</name>
</gene>
<feature type="compositionally biased region" description="Basic and acidic residues" evidence="1">
    <location>
        <begin position="834"/>
        <end position="866"/>
    </location>
</feature>
<dbReference type="OrthoDB" id="1304274at2759"/>
<feature type="compositionally biased region" description="Polar residues" evidence="1">
    <location>
        <begin position="651"/>
        <end position="669"/>
    </location>
</feature>
<feature type="compositionally biased region" description="Basic and acidic residues" evidence="1">
    <location>
        <begin position="583"/>
        <end position="598"/>
    </location>
</feature>
<feature type="compositionally biased region" description="Basic and acidic residues" evidence="1">
    <location>
        <begin position="770"/>
        <end position="801"/>
    </location>
</feature>
<feature type="compositionally biased region" description="Basic and acidic residues" evidence="1">
    <location>
        <begin position="815"/>
        <end position="824"/>
    </location>
</feature>
<feature type="compositionally biased region" description="Basic and acidic residues" evidence="1">
    <location>
        <begin position="173"/>
        <end position="192"/>
    </location>
</feature>
<proteinExistence type="predicted"/>
<feature type="compositionally biased region" description="Basic and acidic residues" evidence="1">
    <location>
        <begin position="895"/>
        <end position="929"/>
    </location>
</feature>
<dbReference type="KEGG" id="var:108326200"/>
<feature type="region of interest" description="Disordered" evidence="1">
    <location>
        <begin position="1"/>
        <end position="435"/>
    </location>
</feature>
<feature type="compositionally biased region" description="Basic and acidic residues" evidence="1">
    <location>
        <begin position="38"/>
        <end position="64"/>
    </location>
</feature>